<dbReference type="STRING" id="694270.A0A395T0Y1"/>
<sequence>MDSTNVCHDGNARTEKELIVKLIVAHFTAAVAFCNFQSLRNERLDSIEPILFLLSPLIVVTQTALGLIVIHLSFLLSIWKSPRSFSGHAATYARRWNVLFGKYTLSGYSQVDVKSTDPLIYDKVRTRSRPGRAWVRFGRAIALSGATLFQCAATIFIHERRRTIYGWDSLTVVDHRTFELAIGGAAVSVMSLALLFKLPGFSQVPKPEYIPDTNPDSIIIFCRGDSRRCPSWYQIIYFSDLGSTTSALTWFMCVASSTYKGRSLGLDFLKNAYIAIFETTSDLLSLNVSVMAFYCLVVFFSASILAIAKLYTRNGRLPDSLWASVPVCIAGFIMFTAFIYMWLLIFFPMILPWIPAMLSGPACILTMKGYELHALFSQPPFGPLMNATGCPLLWKDPVAEHMWLPAVH</sequence>
<keyword evidence="1" id="KW-1133">Transmembrane helix</keyword>
<feature type="transmembrane region" description="Helical" evidence="1">
    <location>
        <begin position="177"/>
        <end position="196"/>
    </location>
</feature>
<keyword evidence="3" id="KW-1185">Reference proteome</keyword>
<name>A0A395T0Y1_9HYPO</name>
<evidence type="ECO:0000256" key="1">
    <source>
        <dbReference type="SAM" id="Phobius"/>
    </source>
</evidence>
<organism evidence="2 3">
    <name type="scientific">Fusarium longipes</name>
    <dbReference type="NCBI Taxonomy" id="694270"/>
    <lineage>
        <taxon>Eukaryota</taxon>
        <taxon>Fungi</taxon>
        <taxon>Dikarya</taxon>
        <taxon>Ascomycota</taxon>
        <taxon>Pezizomycotina</taxon>
        <taxon>Sordariomycetes</taxon>
        <taxon>Hypocreomycetidae</taxon>
        <taxon>Hypocreales</taxon>
        <taxon>Nectriaceae</taxon>
        <taxon>Fusarium</taxon>
    </lineage>
</organism>
<dbReference type="EMBL" id="PXOG01000070">
    <property type="protein sequence ID" value="RGP78368.1"/>
    <property type="molecule type" value="Genomic_DNA"/>
</dbReference>
<feature type="transmembrane region" description="Helical" evidence="1">
    <location>
        <begin position="320"/>
        <end position="343"/>
    </location>
</feature>
<feature type="transmembrane region" description="Helical" evidence="1">
    <location>
        <begin position="18"/>
        <end position="38"/>
    </location>
</feature>
<feature type="transmembrane region" description="Helical" evidence="1">
    <location>
        <begin position="50"/>
        <end position="76"/>
    </location>
</feature>
<feature type="transmembrane region" description="Helical" evidence="1">
    <location>
        <begin position="137"/>
        <end position="157"/>
    </location>
</feature>
<accession>A0A395T0Y1</accession>
<comment type="caution">
    <text evidence="2">The sequence shown here is derived from an EMBL/GenBank/DDBJ whole genome shotgun (WGS) entry which is preliminary data.</text>
</comment>
<keyword evidence="1" id="KW-0812">Transmembrane</keyword>
<evidence type="ECO:0000313" key="3">
    <source>
        <dbReference type="Proteomes" id="UP000266234"/>
    </source>
</evidence>
<protein>
    <submittedName>
        <fullName evidence="2">Uncharacterized protein</fullName>
    </submittedName>
</protein>
<evidence type="ECO:0000313" key="2">
    <source>
        <dbReference type="EMBL" id="RGP78368.1"/>
    </source>
</evidence>
<gene>
    <name evidence="2" type="ORF">FLONG3_3504</name>
</gene>
<feature type="transmembrane region" description="Helical" evidence="1">
    <location>
        <begin position="288"/>
        <end position="308"/>
    </location>
</feature>
<proteinExistence type="predicted"/>
<reference evidence="2 3" key="1">
    <citation type="journal article" date="2018" name="PLoS Pathog.">
        <title>Evolution of structural diversity of trichothecenes, a family of toxins produced by plant pathogenic and entomopathogenic fungi.</title>
        <authorList>
            <person name="Proctor R.H."/>
            <person name="McCormick S.P."/>
            <person name="Kim H.S."/>
            <person name="Cardoza R.E."/>
            <person name="Stanley A.M."/>
            <person name="Lindo L."/>
            <person name="Kelly A."/>
            <person name="Brown D.W."/>
            <person name="Lee T."/>
            <person name="Vaughan M.M."/>
            <person name="Alexander N.J."/>
            <person name="Busman M."/>
            <person name="Gutierrez S."/>
        </authorList>
    </citation>
    <scope>NUCLEOTIDE SEQUENCE [LARGE SCALE GENOMIC DNA]</scope>
    <source>
        <strain evidence="2 3">NRRL 20695</strain>
    </source>
</reference>
<dbReference type="AlphaFoldDB" id="A0A395T0Y1"/>
<feature type="transmembrane region" description="Helical" evidence="1">
    <location>
        <begin position="235"/>
        <end position="259"/>
    </location>
</feature>
<dbReference type="Proteomes" id="UP000266234">
    <property type="component" value="Unassembled WGS sequence"/>
</dbReference>
<keyword evidence="1" id="KW-0472">Membrane</keyword>
<dbReference type="OrthoDB" id="10250990at2759"/>